<dbReference type="EMBL" id="JBBNAF010000002">
    <property type="protein sequence ID" value="KAK9164092.1"/>
    <property type="molecule type" value="Genomic_DNA"/>
</dbReference>
<gene>
    <name evidence="2" type="ORF">Syun_004994</name>
</gene>
<reference evidence="2 3" key="1">
    <citation type="submission" date="2024-01" db="EMBL/GenBank/DDBJ databases">
        <title>Genome assemblies of Stephania.</title>
        <authorList>
            <person name="Yang L."/>
        </authorList>
    </citation>
    <scope>NUCLEOTIDE SEQUENCE [LARGE SCALE GENOMIC DNA]</scope>
    <source>
        <strain evidence="2">YNDBR</strain>
        <tissue evidence="2">Leaf</tissue>
    </source>
</reference>
<organism evidence="2 3">
    <name type="scientific">Stephania yunnanensis</name>
    <dbReference type="NCBI Taxonomy" id="152371"/>
    <lineage>
        <taxon>Eukaryota</taxon>
        <taxon>Viridiplantae</taxon>
        <taxon>Streptophyta</taxon>
        <taxon>Embryophyta</taxon>
        <taxon>Tracheophyta</taxon>
        <taxon>Spermatophyta</taxon>
        <taxon>Magnoliopsida</taxon>
        <taxon>Ranunculales</taxon>
        <taxon>Menispermaceae</taxon>
        <taxon>Menispermoideae</taxon>
        <taxon>Cissampelideae</taxon>
        <taxon>Stephania</taxon>
    </lineage>
</organism>
<name>A0AAP0Q1B9_9MAGN</name>
<dbReference type="AlphaFoldDB" id="A0AAP0Q1B9"/>
<sequence>MCGAVAGAVLWCGNDAGGVQPPYRHAGRVAGEEDPGRELPRGETSGGDVVVLARRGSVSTSVSRC</sequence>
<protein>
    <submittedName>
        <fullName evidence="2">Uncharacterized protein</fullName>
    </submittedName>
</protein>
<feature type="region of interest" description="Disordered" evidence="1">
    <location>
        <begin position="22"/>
        <end position="47"/>
    </location>
</feature>
<keyword evidence="3" id="KW-1185">Reference proteome</keyword>
<evidence type="ECO:0000313" key="2">
    <source>
        <dbReference type="EMBL" id="KAK9164092.1"/>
    </source>
</evidence>
<evidence type="ECO:0000256" key="1">
    <source>
        <dbReference type="SAM" id="MobiDB-lite"/>
    </source>
</evidence>
<dbReference type="Proteomes" id="UP001420932">
    <property type="component" value="Unassembled WGS sequence"/>
</dbReference>
<feature type="compositionally biased region" description="Basic and acidic residues" evidence="1">
    <location>
        <begin position="30"/>
        <end position="41"/>
    </location>
</feature>
<proteinExistence type="predicted"/>
<evidence type="ECO:0000313" key="3">
    <source>
        <dbReference type="Proteomes" id="UP001420932"/>
    </source>
</evidence>
<comment type="caution">
    <text evidence="2">The sequence shown here is derived from an EMBL/GenBank/DDBJ whole genome shotgun (WGS) entry which is preliminary data.</text>
</comment>
<accession>A0AAP0Q1B9</accession>